<keyword evidence="3" id="KW-1185">Reference proteome</keyword>
<proteinExistence type="predicted"/>
<evidence type="ECO:0000259" key="1">
    <source>
        <dbReference type="Pfam" id="PF13643"/>
    </source>
</evidence>
<feature type="domain" description="DUF4145" evidence="1">
    <location>
        <begin position="109"/>
        <end position="195"/>
    </location>
</feature>
<comment type="caution">
    <text evidence="2">The sequence shown here is derived from an EMBL/GenBank/DDBJ whole genome shotgun (WGS) entry which is preliminary data.</text>
</comment>
<protein>
    <recommendedName>
        <fullName evidence="1">DUF4145 domain-containing protein</fullName>
    </recommendedName>
</protein>
<dbReference type="Proteomes" id="UP000494245">
    <property type="component" value="Unassembled WGS sequence"/>
</dbReference>
<dbReference type="AlphaFoldDB" id="A0A6V8M1T7"/>
<evidence type="ECO:0000313" key="2">
    <source>
        <dbReference type="EMBL" id="GFK94415.1"/>
    </source>
</evidence>
<reference evidence="2 3" key="2">
    <citation type="submission" date="2020-05" db="EMBL/GenBank/DDBJ databases">
        <title>Draft genome sequence of Desulfovibrio sp. strainFSS-1.</title>
        <authorList>
            <person name="Shimoshige H."/>
            <person name="Kobayashi H."/>
            <person name="Maekawa T."/>
        </authorList>
    </citation>
    <scope>NUCLEOTIDE SEQUENCE [LARGE SCALE GENOMIC DNA]</scope>
    <source>
        <strain evidence="2 3">SIID29052-01</strain>
    </source>
</reference>
<dbReference type="InterPro" id="IPR025285">
    <property type="entry name" value="DUF4145"/>
</dbReference>
<evidence type="ECO:0000313" key="3">
    <source>
        <dbReference type="Proteomes" id="UP000494245"/>
    </source>
</evidence>
<reference evidence="2 3" key="1">
    <citation type="submission" date="2020-04" db="EMBL/GenBank/DDBJ databases">
        <authorList>
            <consortium name="Desulfovibrio sp. FSS-1 genome sequencing consortium"/>
            <person name="Shimoshige H."/>
            <person name="Kobayashi H."/>
            <person name="Maekawa T."/>
        </authorList>
    </citation>
    <scope>NUCLEOTIDE SEQUENCE [LARGE SCALE GENOMIC DNA]</scope>
    <source>
        <strain evidence="2 3">SIID29052-01</strain>
    </source>
</reference>
<dbReference type="EMBL" id="BLTE01000010">
    <property type="protein sequence ID" value="GFK94415.1"/>
    <property type="molecule type" value="Genomic_DNA"/>
</dbReference>
<accession>A0A6V8M1T7</accession>
<gene>
    <name evidence="2" type="ORF">NNJEOMEG_02260</name>
</gene>
<name>A0A6V8M1T7_9BACT</name>
<sequence>MSSNISKHPCPRCCKLTNCVTIRSHKIHWDDEDAPISGWDEYSILQCMGCETNFFLHEEWFSEWQDSDPDDPPVTTKIYFPKIEKKKAGSLSFDIFVTDEYAVKSLHDEIYKAINNDMPQLAAAGIRTLIDRFAVSITGKNQNFEKNIGYLCDKGHISIDQLGMLTTILDVGHSVVHRSNVPRMEDVETCLRIIELLMVLVNDGPEVAARIKSRIPERTK</sequence>
<dbReference type="Pfam" id="PF13643">
    <property type="entry name" value="DUF4145"/>
    <property type="match status" value="1"/>
</dbReference>
<organism evidence="2 3">
    <name type="scientific">Fundidesulfovibrio magnetotacticus</name>
    <dbReference type="NCBI Taxonomy" id="2730080"/>
    <lineage>
        <taxon>Bacteria</taxon>
        <taxon>Pseudomonadati</taxon>
        <taxon>Thermodesulfobacteriota</taxon>
        <taxon>Desulfovibrionia</taxon>
        <taxon>Desulfovibrionales</taxon>
        <taxon>Desulfovibrionaceae</taxon>
        <taxon>Fundidesulfovibrio</taxon>
    </lineage>
</organism>